<accession>A0A8S1F8S5</accession>
<feature type="active site" description="Proton acceptor" evidence="5">
    <location>
        <position position="112"/>
    </location>
</feature>
<comment type="similarity">
    <text evidence="1">Belongs to the paraoxonase family.</text>
</comment>
<evidence type="ECO:0000256" key="7">
    <source>
        <dbReference type="PIRSR" id="PIRSR602640-3"/>
    </source>
</evidence>
<keyword evidence="2" id="KW-0378">Hydrolase</keyword>
<dbReference type="GO" id="GO:0046872">
    <property type="term" value="F:metal ion binding"/>
    <property type="evidence" value="ECO:0007669"/>
    <property type="project" value="UniProtKB-KW"/>
</dbReference>
<dbReference type="Gene3D" id="2.120.10.30">
    <property type="entry name" value="TolB, C-terminal domain"/>
    <property type="match status" value="2"/>
</dbReference>
<evidence type="ECO:0000256" key="2">
    <source>
        <dbReference type="ARBA" id="ARBA00022801"/>
    </source>
</evidence>
<evidence type="ECO:0000256" key="5">
    <source>
        <dbReference type="PIRSR" id="PIRSR602640-1"/>
    </source>
</evidence>
<evidence type="ECO:0000256" key="4">
    <source>
        <dbReference type="ARBA" id="ARBA00023180"/>
    </source>
</evidence>
<dbReference type="PANTHER" id="PTHR11799:SF12">
    <property type="entry name" value="PARAOXONASE-RELATED"/>
    <property type="match status" value="1"/>
</dbReference>
<name>A0A8S1F8S5_9PELO</name>
<feature type="binding site" evidence="6">
    <location>
        <position position="244"/>
    </location>
    <ligand>
        <name>Ca(2+)</name>
        <dbReference type="ChEBI" id="CHEBI:29108"/>
        <label>1</label>
        <note>catalytic</note>
    </ligand>
</feature>
<dbReference type="InterPro" id="IPR002640">
    <property type="entry name" value="Arylesterase"/>
</dbReference>
<feature type="binding site" evidence="6">
    <location>
        <position position="51"/>
    </location>
    <ligand>
        <name>Ca(2+)</name>
        <dbReference type="ChEBI" id="CHEBI:29108"/>
        <label>1</label>
        <note>catalytic</note>
    </ligand>
</feature>
<keyword evidence="10" id="KW-1185">Reference proteome</keyword>
<dbReference type="SUPFAM" id="SSF63829">
    <property type="entry name" value="Calcium-dependent phosphotriesterase"/>
    <property type="match status" value="1"/>
</dbReference>
<evidence type="ECO:0000313" key="10">
    <source>
        <dbReference type="Proteomes" id="UP000494206"/>
    </source>
</evidence>
<keyword evidence="8" id="KW-0812">Transmembrane</keyword>
<keyword evidence="8" id="KW-1133">Transmembrane helix</keyword>
<evidence type="ECO:0000256" key="6">
    <source>
        <dbReference type="PIRSR" id="PIRSR602640-2"/>
    </source>
</evidence>
<evidence type="ECO:0000256" key="3">
    <source>
        <dbReference type="ARBA" id="ARBA00023157"/>
    </source>
</evidence>
<evidence type="ECO:0000313" key="9">
    <source>
        <dbReference type="EMBL" id="CAB3407320.1"/>
    </source>
</evidence>
<dbReference type="InterPro" id="IPR051288">
    <property type="entry name" value="Serum_paraoxonase/arylesterase"/>
</dbReference>
<dbReference type="Proteomes" id="UP000494206">
    <property type="component" value="Unassembled WGS sequence"/>
</dbReference>
<keyword evidence="6" id="KW-0479">Metal-binding</keyword>
<comment type="caution">
    <text evidence="9">The sequence shown here is derived from an EMBL/GenBank/DDBJ whole genome shotgun (WGS) entry which is preliminary data.</text>
</comment>
<feature type="binding site" evidence="6">
    <location>
        <position position="245"/>
    </location>
    <ligand>
        <name>Ca(2+)</name>
        <dbReference type="ChEBI" id="CHEBI:29108"/>
        <label>1</label>
        <note>catalytic</note>
    </ligand>
</feature>
<dbReference type="InterPro" id="IPR011042">
    <property type="entry name" value="6-blade_b-propeller_TolB-like"/>
</dbReference>
<feature type="transmembrane region" description="Helical" evidence="8">
    <location>
        <begin position="6"/>
        <end position="27"/>
    </location>
</feature>
<dbReference type="EMBL" id="CADEPM010000006">
    <property type="protein sequence ID" value="CAB3407320.1"/>
    <property type="molecule type" value="Genomic_DNA"/>
</dbReference>
<feature type="binding site" evidence="6">
    <location>
        <position position="198"/>
    </location>
    <ligand>
        <name>Ca(2+)</name>
        <dbReference type="ChEBI" id="CHEBI:29108"/>
        <label>1</label>
        <note>catalytic</note>
    </ligand>
</feature>
<comment type="cofactor">
    <cofactor evidence="6">
        <name>Ca(2+)</name>
        <dbReference type="ChEBI" id="CHEBI:29108"/>
    </cofactor>
    <text evidence="6">Binds 2 calcium ions per subunit.</text>
</comment>
<protein>
    <recommendedName>
        <fullName evidence="11">SMP-30/Gluconolactonase/LRE-like region domain-containing protein</fullName>
    </recommendedName>
</protein>
<keyword evidence="3 7" id="KW-1015">Disulfide bond</keyword>
<keyword evidence="4" id="KW-0325">Glycoprotein</keyword>
<dbReference type="GO" id="GO:0004064">
    <property type="term" value="F:arylesterase activity"/>
    <property type="evidence" value="ECO:0007669"/>
    <property type="project" value="InterPro"/>
</dbReference>
<dbReference type="AlphaFoldDB" id="A0A8S1F8S5"/>
<gene>
    <name evidence="9" type="ORF">CBOVIS_LOCUS9268</name>
</gene>
<keyword evidence="8" id="KW-0472">Membrane</keyword>
<dbReference type="PANTHER" id="PTHR11799">
    <property type="entry name" value="PARAOXONASE"/>
    <property type="match status" value="1"/>
</dbReference>
<evidence type="ECO:0000256" key="8">
    <source>
        <dbReference type="SAM" id="Phobius"/>
    </source>
</evidence>
<feature type="binding site" evidence="6">
    <location>
        <position position="50"/>
    </location>
    <ligand>
        <name>Ca(2+)</name>
        <dbReference type="ChEBI" id="CHEBI:29108"/>
        <label>1</label>
        <note>catalytic</note>
    </ligand>
</feature>
<proteinExistence type="inferred from homology"/>
<dbReference type="Pfam" id="PF01731">
    <property type="entry name" value="Arylesterase"/>
    <property type="match status" value="1"/>
</dbReference>
<evidence type="ECO:0000256" key="1">
    <source>
        <dbReference type="ARBA" id="ARBA00008595"/>
    </source>
</evidence>
<feature type="disulfide bond" description="In form B" evidence="7">
    <location>
        <begin position="39"/>
        <end position="335"/>
    </location>
</feature>
<reference evidence="9 10" key="1">
    <citation type="submission" date="2020-04" db="EMBL/GenBank/DDBJ databases">
        <authorList>
            <person name="Laetsch R D."/>
            <person name="Stevens L."/>
            <person name="Kumar S."/>
            <person name="Blaxter L. M."/>
        </authorList>
    </citation>
    <scope>NUCLEOTIDE SEQUENCE [LARGE SCALE GENOMIC DNA]</scope>
</reference>
<keyword evidence="6" id="KW-0106">Calcium</keyword>
<feature type="binding site" evidence="6">
    <location>
        <position position="114"/>
    </location>
    <ligand>
        <name>Ca(2+)</name>
        <dbReference type="ChEBI" id="CHEBI:29108"/>
        <label>1</label>
        <note>catalytic</note>
    </ligand>
</feature>
<organism evidence="9 10">
    <name type="scientific">Caenorhabditis bovis</name>
    <dbReference type="NCBI Taxonomy" id="2654633"/>
    <lineage>
        <taxon>Eukaryota</taxon>
        <taxon>Metazoa</taxon>
        <taxon>Ecdysozoa</taxon>
        <taxon>Nematoda</taxon>
        <taxon>Chromadorea</taxon>
        <taxon>Rhabditida</taxon>
        <taxon>Rhabditina</taxon>
        <taxon>Rhabditomorpha</taxon>
        <taxon>Rhabditoidea</taxon>
        <taxon>Rhabditidae</taxon>
        <taxon>Peloderinae</taxon>
        <taxon>Caenorhabditis</taxon>
    </lineage>
</organism>
<sequence length="343" mass="38813">MLYRLVVIFFLGFLIQYIFRTLLFFGVQKRIYNHRPGECRRVQGPEHGSEDISLVREKNLAFITSGIVYIPKNSSAINWKGQIFVYDVKKRDYEAIPVPIKGLDNSVDFHPHGISHFITKTGKIRLFVVVHSKKFEHSVMLLDFDEKSESLTHYRTIRDEKFTHLTNTLEILTGYQCGSLVYYDGKNSHTVLDNTIANGISLSSDGKTIFVSHINDAKIGVYSWNENKKSVELLSEAEAMSLCDNFHVDENGNVWSGCHPIMKDAVGHLGDTSNPNLIAPSQVLRFSFSKDYKSSKIVEVFADDGNFISASSIAVNFDNNRQLLIGSVARQLVHCDIKVPLNF</sequence>
<dbReference type="OrthoDB" id="423498at2759"/>
<evidence type="ECO:0008006" key="11">
    <source>
        <dbReference type="Google" id="ProtNLM"/>
    </source>
</evidence>